<dbReference type="Proteomes" id="UP001222325">
    <property type="component" value="Unassembled WGS sequence"/>
</dbReference>
<name>A0AAD6U086_9AGAR</name>
<gene>
    <name evidence="2" type="ORF">B0H15DRAFT_486531</name>
</gene>
<accession>A0AAD6U086</accession>
<sequence length="171" mass="18372">MLTSPQPQPRFAPLTRVVSLAYASAASLPIVLYGTPSLTHPASGTRILTVRRGQLAHQSGQRPRPRPLKTPNRLQFASVSRFVTSGAHPSSGPRPLSMRSLPPSRLTYLSLDAAPRRDRDHVAHHTAANPTFRPTPSSVGLAPLSVDLVRWASAAATASGDPRWIDAEPPD</sequence>
<keyword evidence="3" id="KW-1185">Reference proteome</keyword>
<evidence type="ECO:0000313" key="2">
    <source>
        <dbReference type="EMBL" id="KAJ7080405.1"/>
    </source>
</evidence>
<dbReference type="EMBL" id="JARJCN010000055">
    <property type="protein sequence ID" value="KAJ7080405.1"/>
    <property type="molecule type" value="Genomic_DNA"/>
</dbReference>
<comment type="caution">
    <text evidence="2">The sequence shown here is derived from an EMBL/GenBank/DDBJ whole genome shotgun (WGS) entry which is preliminary data.</text>
</comment>
<dbReference type="AlphaFoldDB" id="A0AAD6U086"/>
<proteinExistence type="predicted"/>
<evidence type="ECO:0000256" key="1">
    <source>
        <dbReference type="SAM" id="MobiDB-lite"/>
    </source>
</evidence>
<organism evidence="2 3">
    <name type="scientific">Mycena belliarum</name>
    <dbReference type="NCBI Taxonomy" id="1033014"/>
    <lineage>
        <taxon>Eukaryota</taxon>
        <taxon>Fungi</taxon>
        <taxon>Dikarya</taxon>
        <taxon>Basidiomycota</taxon>
        <taxon>Agaricomycotina</taxon>
        <taxon>Agaricomycetes</taxon>
        <taxon>Agaricomycetidae</taxon>
        <taxon>Agaricales</taxon>
        <taxon>Marasmiineae</taxon>
        <taxon>Mycenaceae</taxon>
        <taxon>Mycena</taxon>
    </lineage>
</organism>
<protein>
    <submittedName>
        <fullName evidence="2">Uncharacterized protein</fullName>
    </submittedName>
</protein>
<feature type="region of interest" description="Disordered" evidence="1">
    <location>
        <begin position="51"/>
        <end position="70"/>
    </location>
</feature>
<reference evidence="2" key="1">
    <citation type="submission" date="2023-03" db="EMBL/GenBank/DDBJ databases">
        <title>Massive genome expansion in bonnet fungi (Mycena s.s.) driven by repeated elements and novel gene families across ecological guilds.</title>
        <authorList>
            <consortium name="Lawrence Berkeley National Laboratory"/>
            <person name="Harder C.B."/>
            <person name="Miyauchi S."/>
            <person name="Viragh M."/>
            <person name="Kuo A."/>
            <person name="Thoen E."/>
            <person name="Andreopoulos B."/>
            <person name="Lu D."/>
            <person name="Skrede I."/>
            <person name="Drula E."/>
            <person name="Henrissat B."/>
            <person name="Morin E."/>
            <person name="Kohler A."/>
            <person name="Barry K."/>
            <person name="LaButti K."/>
            <person name="Morin E."/>
            <person name="Salamov A."/>
            <person name="Lipzen A."/>
            <person name="Mereny Z."/>
            <person name="Hegedus B."/>
            <person name="Baldrian P."/>
            <person name="Stursova M."/>
            <person name="Weitz H."/>
            <person name="Taylor A."/>
            <person name="Grigoriev I.V."/>
            <person name="Nagy L.G."/>
            <person name="Martin F."/>
            <person name="Kauserud H."/>
        </authorList>
    </citation>
    <scope>NUCLEOTIDE SEQUENCE</scope>
    <source>
        <strain evidence="2">CBHHK173m</strain>
    </source>
</reference>
<evidence type="ECO:0000313" key="3">
    <source>
        <dbReference type="Proteomes" id="UP001222325"/>
    </source>
</evidence>